<feature type="binding site" evidence="2">
    <location>
        <begin position="242"/>
        <end position="245"/>
    </location>
    <ligand>
        <name>substrate</name>
    </ligand>
</feature>
<dbReference type="InterPro" id="IPR000246">
    <property type="entry name" value="Peptidase_T2"/>
</dbReference>
<accession>A0A831PKN5</accession>
<dbReference type="PANTHER" id="PTHR10188:SF6">
    <property type="entry name" value="N(4)-(BETA-N-ACETYLGLUCOSAMINYL)-L-ASPARAGINASE"/>
    <property type="match status" value="1"/>
</dbReference>
<evidence type="ECO:0000256" key="2">
    <source>
        <dbReference type="PIRSR" id="PIRSR600246-2"/>
    </source>
</evidence>
<evidence type="ECO:0000256" key="1">
    <source>
        <dbReference type="PIRSR" id="PIRSR600246-1"/>
    </source>
</evidence>
<proteinExistence type="predicted"/>
<dbReference type="PANTHER" id="PTHR10188">
    <property type="entry name" value="L-ASPARAGINASE"/>
    <property type="match status" value="1"/>
</dbReference>
<dbReference type="SUPFAM" id="SSF56235">
    <property type="entry name" value="N-terminal nucleophile aminohydrolases (Ntn hydrolases)"/>
    <property type="match status" value="1"/>
</dbReference>
<dbReference type="CDD" id="cd04513">
    <property type="entry name" value="Glycosylasparaginase"/>
    <property type="match status" value="1"/>
</dbReference>
<dbReference type="GO" id="GO:0016811">
    <property type="term" value="F:hydrolase activity, acting on carbon-nitrogen (but not peptide) bonds, in linear amides"/>
    <property type="evidence" value="ECO:0007669"/>
    <property type="project" value="UniProtKB-ARBA"/>
</dbReference>
<evidence type="ECO:0000256" key="4">
    <source>
        <dbReference type="SAM" id="SignalP"/>
    </source>
</evidence>
<protein>
    <submittedName>
        <fullName evidence="5">Glycosylasparaginase</fullName>
    </submittedName>
</protein>
<dbReference type="FunFam" id="3.60.20.30:FF:000005">
    <property type="entry name" value="N(4)-(Beta-N-acetylglucosaminyl)-L-asparaginase"/>
    <property type="match status" value="1"/>
</dbReference>
<evidence type="ECO:0000256" key="3">
    <source>
        <dbReference type="PIRSR" id="PIRSR600246-3"/>
    </source>
</evidence>
<comment type="caution">
    <text evidence="5">The sequence shown here is derived from an EMBL/GenBank/DDBJ whole genome shotgun (WGS) entry which is preliminary data.</text>
</comment>
<dbReference type="EMBL" id="DSDK01000492">
    <property type="protein sequence ID" value="HDR51755.1"/>
    <property type="molecule type" value="Genomic_DNA"/>
</dbReference>
<feature type="active site" description="Nucleophile" evidence="1">
    <location>
        <position position="191"/>
    </location>
</feature>
<dbReference type="AlphaFoldDB" id="A0A831PKN5"/>
<dbReference type="InterPro" id="IPR029055">
    <property type="entry name" value="Ntn_hydrolases_N"/>
</dbReference>
<organism evidence="5">
    <name type="scientific">Mariniphaga anaerophila</name>
    <dbReference type="NCBI Taxonomy" id="1484053"/>
    <lineage>
        <taxon>Bacteria</taxon>
        <taxon>Pseudomonadati</taxon>
        <taxon>Bacteroidota</taxon>
        <taxon>Bacteroidia</taxon>
        <taxon>Marinilabiliales</taxon>
        <taxon>Prolixibacteraceae</taxon>
        <taxon>Mariniphaga</taxon>
    </lineage>
</organism>
<reference evidence="5" key="1">
    <citation type="journal article" date="2020" name="mSystems">
        <title>Genome- and Community-Level Interaction Insights into Carbon Utilization and Element Cycling Functions of Hydrothermarchaeota in Hydrothermal Sediment.</title>
        <authorList>
            <person name="Zhou Z."/>
            <person name="Liu Y."/>
            <person name="Xu W."/>
            <person name="Pan J."/>
            <person name="Luo Z.H."/>
            <person name="Li M."/>
        </authorList>
    </citation>
    <scope>NUCLEOTIDE SEQUENCE [LARGE SCALE GENOMIC DNA]</scope>
    <source>
        <strain evidence="5">SpSt-1217</strain>
    </source>
</reference>
<evidence type="ECO:0000313" key="5">
    <source>
        <dbReference type="EMBL" id="HDR51755.1"/>
    </source>
</evidence>
<keyword evidence="4" id="KW-0732">Signal</keyword>
<feature type="signal peptide" evidence="4">
    <location>
        <begin position="1"/>
        <end position="28"/>
    </location>
</feature>
<feature type="site" description="Cleavage; by autolysis" evidence="3">
    <location>
        <begin position="190"/>
        <end position="191"/>
    </location>
</feature>
<dbReference type="Proteomes" id="UP000886047">
    <property type="component" value="Unassembled WGS sequence"/>
</dbReference>
<dbReference type="Gene3D" id="3.60.20.30">
    <property type="entry name" value="(Glycosyl)asparaginase"/>
    <property type="match status" value="1"/>
</dbReference>
<name>A0A831PKN5_9BACT</name>
<dbReference type="Pfam" id="PF01112">
    <property type="entry name" value="Asparaginase_2"/>
    <property type="match status" value="1"/>
</dbReference>
<gene>
    <name evidence="5" type="ORF">ENN90_09100</name>
</gene>
<feature type="chain" id="PRO_5032497169" evidence="4">
    <location>
        <begin position="29"/>
        <end position="332"/>
    </location>
</feature>
<sequence>MTSKTRRSFIAKTSLGLAGLSLSKFTLAGEISVDVNYPVAISTWKHGLPANEAAWEILSKGGYALDAVEAGVRIAEADPEVITVGYGGIPDAKGKVTLDACIMDEKGNAGSVAFLQYIKHPVSVARLVMEKTPHVMLVGKGAQKFARENGFKKEKLLTREMRQRWKKWKKEEREFSTKINIENQLEENHDTISMLAIDREERLCGACTTSGMAFKLHGRVGDSPIIGAGLFVDGEVGGAAATGSGELVMKTLGSFLVVEFMRNGMSPKEACNAAIHRITEKIPDYQEHQIGYIAISKSGEIGAASLQPGFDYAVKTSEIAELKEADACFKKL</sequence>
<feature type="binding site" evidence="2">
    <location>
        <begin position="219"/>
        <end position="222"/>
    </location>
    <ligand>
        <name>substrate</name>
    </ligand>
</feature>
<dbReference type="GO" id="GO:0005737">
    <property type="term" value="C:cytoplasm"/>
    <property type="evidence" value="ECO:0007669"/>
    <property type="project" value="TreeGrafter"/>
</dbReference>